<sequence length="81" mass="8285">MTDSGEVREKAKAKAKGGGEVTMYGFAGKVFILERPDQLCDSVKSLAAVQRTEVLGPAAGGEVGGVAGAGIETEMAVTQTR</sequence>
<name>A0A6B0QSS8_9CETA</name>
<evidence type="ECO:0000313" key="2">
    <source>
        <dbReference type="Proteomes" id="UP000322234"/>
    </source>
</evidence>
<comment type="caution">
    <text evidence="1">The sequence shown here is derived from an EMBL/GenBank/DDBJ whole genome shotgun (WGS) entry which is preliminary data.</text>
</comment>
<reference evidence="1" key="1">
    <citation type="submission" date="2019-10" db="EMBL/GenBank/DDBJ databases">
        <title>The sequence and de novo assembly of the wild yak genome.</title>
        <authorList>
            <person name="Liu Y."/>
        </authorList>
    </citation>
    <scope>NUCLEOTIDE SEQUENCE [LARGE SCALE GENOMIC DNA]</scope>
    <source>
        <strain evidence="1">WY2019</strain>
    </source>
</reference>
<proteinExistence type="predicted"/>
<keyword evidence="2" id="KW-1185">Reference proteome</keyword>
<dbReference type="EMBL" id="VBQZ03000006">
    <property type="protein sequence ID" value="MXQ80948.1"/>
    <property type="molecule type" value="Genomic_DNA"/>
</dbReference>
<organism evidence="1 2">
    <name type="scientific">Bos mutus</name>
    <name type="common">wild yak</name>
    <dbReference type="NCBI Taxonomy" id="72004"/>
    <lineage>
        <taxon>Eukaryota</taxon>
        <taxon>Metazoa</taxon>
        <taxon>Chordata</taxon>
        <taxon>Craniata</taxon>
        <taxon>Vertebrata</taxon>
        <taxon>Euteleostomi</taxon>
        <taxon>Mammalia</taxon>
        <taxon>Eutheria</taxon>
        <taxon>Laurasiatheria</taxon>
        <taxon>Artiodactyla</taxon>
        <taxon>Ruminantia</taxon>
        <taxon>Pecora</taxon>
        <taxon>Bovidae</taxon>
        <taxon>Bovinae</taxon>
        <taxon>Bos</taxon>
    </lineage>
</organism>
<gene>
    <name evidence="1" type="ORF">E5288_WYG012797</name>
</gene>
<evidence type="ECO:0000313" key="1">
    <source>
        <dbReference type="EMBL" id="MXQ80948.1"/>
    </source>
</evidence>
<protein>
    <submittedName>
        <fullName evidence="1">Uncharacterized protein</fullName>
    </submittedName>
</protein>
<accession>A0A6B0QSS8</accession>
<dbReference type="Proteomes" id="UP000322234">
    <property type="component" value="Unassembled WGS sequence"/>
</dbReference>
<dbReference type="AlphaFoldDB" id="A0A6B0QSS8"/>